<dbReference type="InterPro" id="IPR036249">
    <property type="entry name" value="Thioredoxin-like_sf"/>
</dbReference>
<dbReference type="Proteomes" id="UP000807342">
    <property type="component" value="Unassembled WGS sequence"/>
</dbReference>
<dbReference type="Pfam" id="PF00043">
    <property type="entry name" value="GST_C"/>
    <property type="match status" value="1"/>
</dbReference>
<dbReference type="InterPro" id="IPR040079">
    <property type="entry name" value="Glutathione_S-Trfase"/>
</dbReference>
<dbReference type="PANTHER" id="PTHR43900">
    <property type="entry name" value="GLUTATHIONE S-TRANSFERASE RHO"/>
    <property type="match status" value="1"/>
</dbReference>
<sequence length="204" mass="23398">MTLKFYGYQYSTASQLVGVVLHEKGIPFEYSSIDLRKHEHKTLEFLARQPFGQVPYIDDDGFILYESQVICRYLESKYPNQRTKLIPTDPKQRALFEQAASIEMTNFDYYGAPAIFEVLFKKVDELTKLLAAKLDVYEQILSKQRYLAGDELTLADLSHIPVGTLLPVAGIDVIQERPNVLRWFNGLTDRGSWKKVKEGLKNTA</sequence>
<feature type="domain" description="GST C-terminal" evidence="5">
    <location>
        <begin position="89"/>
        <end position="204"/>
    </location>
</feature>
<dbReference type="SUPFAM" id="SSF52833">
    <property type="entry name" value="Thioredoxin-like"/>
    <property type="match status" value="1"/>
</dbReference>
<reference evidence="6" key="1">
    <citation type="submission" date="2020-11" db="EMBL/GenBank/DDBJ databases">
        <authorList>
            <consortium name="DOE Joint Genome Institute"/>
            <person name="Ahrendt S."/>
            <person name="Riley R."/>
            <person name="Andreopoulos W."/>
            <person name="Labutti K."/>
            <person name="Pangilinan J."/>
            <person name="Ruiz-Duenas F.J."/>
            <person name="Barrasa J.M."/>
            <person name="Sanchez-Garcia M."/>
            <person name="Camarero S."/>
            <person name="Miyauchi S."/>
            <person name="Serrano A."/>
            <person name="Linde D."/>
            <person name="Babiker R."/>
            <person name="Drula E."/>
            <person name="Ayuso-Fernandez I."/>
            <person name="Pacheco R."/>
            <person name="Padilla G."/>
            <person name="Ferreira P."/>
            <person name="Barriuso J."/>
            <person name="Kellner H."/>
            <person name="Castanera R."/>
            <person name="Alfaro M."/>
            <person name="Ramirez L."/>
            <person name="Pisabarro A.G."/>
            <person name="Kuo A."/>
            <person name="Tritt A."/>
            <person name="Lipzen A."/>
            <person name="He G."/>
            <person name="Yan M."/>
            <person name="Ng V."/>
            <person name="Cullen D."/>
            <person name="Martin F."/>
            <person name="Rosso M.-N."/>
            <person name="Henrissat B."/>
            <person name="Hibbett D."/>
            <person name="Martinez A.T."/>
            <person name="Grigoriev I.V."/>
        </authorList>
    </citation>
    <scope>NUCLEOTIDE SEQUENCE</scope>
    <source>
        <strain evidence="6">MF-IS2</strain>
    </source>
</reference>
<comment type="caution">
    <text evidence="6">The sequence shown here is derived from an EMBL/GenBank/DDBJ whole genome shotgun (WGS) entry which is preliminary data.</text>
</comment>
<dbReference type="SUPFAM" id="SSF47616">
    <property type="entry name" value="GST C-terminal domain-like"/>
    <property type="match status" value="1"/>
</dbReference>
<comment type="catalytic activity">
    <reaction evidence="3">
        <text>RX + glutathione = an S-substituted glutathione + a halide anion + H(+)</text>
        <dbReference type="Rhea" id="RHEA:16437"/>
        <dbReference type="ChEBI" id="CHEBI:15378"/>
        <dbReference type="ChEBI" id="CHEBI:16042"/>
        <dbReference type="ChEBI" id="CHEBI:17792"/>
        <dbReference type="ChEBI" id="CHEBI:57925"/>
        <dbReference type="ChEBI" id="CHEBI:90779"/>
        <dbReference type="EC" id="2.5.1.18"/>
    </reaction>
</comment>
<proteinExistence type="predicted"/>
<dbReference type="PROSITE" id="PS50404">
    <property type="entry name" value="GST_NTER"/>
    <property type="match status" value="1"/>
</dbReference>
<dbReference type="OrthoDB" id="249703at2759"/>
<evidence type="ECO:0000313" key="6">
    <source>
        <dbReference type="EMBL" id="KAF9448594.1"/>
    </source>
</evidence>
<dbReference type="PROSITE" id="PS50405">
    <property type="entry name" value="GST_CTER"/>
    <property type="match status" value="1"/>
</dbReference>
<dbReference type="GO" id="GO:0006749">
    <property type="term" value="P:glutathione metabolic process"/>
    <property type="evidence" value="ECO:0007669"/>
    <property type="project" value="TreeGrafter"/>
</dbReference>
<dbReference type="PANTHER" id="PTHR43900:SF3">
    <property type="entry name" value="GLUTATHIONE S-TRANSFERASE RHO"/>
    <property type="match status" value="1"/>
</dbReference>
<evidence type="ECO:0000256" key="3">
    <source>
        <dbReference type="ARBA" id="ARBA00047960"/>
    </source>
</evidence>
<dbReference type="FunFam" id="3.40.30.10:FF:000016">
    <property type="entry name" value="Glutathione S-transferase F2"/>
    <property type="match status" value="1"/>
</dbReference>
<dbReference type="EMBL" id="MU151156">
    <property type="protein sequence ID" value="KAF9448594.1"/>
    <property type="molecule type" value="Genomic_DNA"/>
</dbReference>
<dbReference type="AlphaFoldDB" id="A0A9P5XCR3"/>
<dbReference type="GO" id="GO:0005737">
    <property type="term" value="C:cytoplasm"/>
    <property type="evidence" value="ECO:0007669"/>
    <property type="project" value="TreeGrafter"/>
</dbReference>
<evidence type="ECO:0000256" key="1">
    <source>
        <dbReference type="ARBA" id="ARBA00012452"/>
    </source>
</evidence>
<evidence type="ECO:0000259" key="4">
    <source>
        <dbReference type="PROSITE" id="PS50404"/>
    </source>
</evidence>
<dbReference type="Gene3D" id="1.20.1050.10">
    <property type="match status" value="1"/>
</dbReference>
<name>A0A9P5XCR3_9AGAR</name>
<dbReference type="InterPro" id="IPR004045">
    <property type="entry name" value="Glutathione_S-Trfase_N"/>
</dbReference>
<dbReference type="Gene3D" id="3.40.30.10">
    <property type="entry name" value="Glutaredoxin"/>
    <property type="match status" value="1"/>
</dbReference>
<dbReference type="InterPro" id="IPR036282">
    <property type="entry name" value="Glutathione-S-Trfase_C_sf"/>
</dbReference>
<keyword evidence="7" id="KW-1185">Reference proteome</keyword>
<evidence type="ECO:0000256" key="2">
    <source>
        <dbReference type="ARBA" id="ARBA00022679"/>
    </source>
</evidence>
<dbReference type="InterPro" id="IPR004046">
    <property type="entry name" value="GST_C"/>
</dbReference>
<dbReference type="EC" id="2.5.1.18" evidence="1"/>
<protein>
    <recommendedName>
        <fullName evidence="1">glutathione transferase</fullName>
        <ecNumber evidence="1">2.5.1.18</ecNumber>
    </recommendedName>
</protein>
<keyword evidence="2" id="KW-0808">Transferase</keyword>
<organism evidence="6 7">
    <name type="scientific">Macrolepiota fuliginosa MF-IS2</name>
    <dbReference type="NCBI Taxonomy" id="1400762"/>
    <lineage>
        <taxon>Eukaryota</taxon>
        <taxon>Fungi</taxon>
        <taxon>Dikarya</taxon>
        <taxon>Basidiomycota</taxon>
        <taxon>Agaricomycotina</taxon>
        <taxon>Agaricomycetes</taxon>
        <taxon>Agaricomycetidae</taxon>
        <taxon>Agaricales</taxon>
        <taxon>Agaricineae</taxon>
        <taxon>Agaricaceae</taxon>
        <taxon>Macrolepiota</taxon>
    </lineage>
</organism>
<gene>
    <name evidence="6" type="ORF">P691DRAFT_815406</name>
</gene>
<accession>A0A9P5XCR3</accession>
<evidence type="ECO:0000313" key="7">
    <source>
        <dbReference type="Proteomes" id="UP000807342"/>
    </source>
</evidence>
<dbReference type="Pfam" id="PF13417">
    <property type="entry name" value="GST_N_3"/>
    <property type="match status" value="1"/>
</dbReference>
<dbReference type="SFLD" id="SFLDG00358">
    <property type="entry name" value="Main_(cytGST)"/>
    <property type="match status" value="1"/>
</dbReference>
<dbReference type="SFLD" id="SFLDS00019">
    <property type="entry name" value="Glutathione_Transferase_(cytos"/>
    <property type="match status" value="1"/>
</dbReference>
<evidence type="ECO:0000259" key="5">
    <source>
        <dbReference type="PROSITE" id="PS50405"/>
    </source>
</evidence>
<feature type="domain" description="GST N-terminal" evidence="4">
    <location>
        <begin position="1"/>
        <end position="82"/>
    </location>
</feature>
<dbReference type="GO" id="GO:0043295">
    <property type="term" value="F:glutathione binding"/>
    <property type="evidence" value="ECO:0007669"/>
    <property type="project" value="TreeGrafter"/>
</dbReference>
<dbReference type="InterPro" id="IPR010987">
    <property type="entry name" value="Glutathione-S-Trfase_C-like"/>
</dbReference>
<dbReference type="GO" id="GO:0004364">
    <property type="term" value="F:glutathione transferase activity"/>
    <property type="evidence" value="ECO:0007669"/>
    <property type="project" value="UniProtKB-EC"/>
</dbReference>